<dbReference type="EMBL" id="JBIMZQ010000005">
    <property type="protein sequence ID" value="KAL3671662.1"/>
    <property type="molecule type" value="Genomic_DNA"/>
</dbReference>
<gene>
    <name evidence="2" type="ORF">V7S43_003574</name>
</gene>
<organism evidence="2 3">
    <name type="scientific">Phytophthora oleae</name>
    <dbReference type="NCBI Taxonomy" id="2107226"/>
    <lineage>
        <taxon>Eukaryota</taxon>
        <taxon>Sar</taxon>
        <taxon>Stramenopiles</taxon>
        <taxon>Oomycota</taxon>
        <taxon>Peronosporomycetes</taxon>
        <taxon>Peronosporales</taxon>
        <taxon>Peronosporaceae</taxon>
        <taxon>Phytophthora</taxon>
    </lineage>
</organism>
<keyword evidence="3" id="KW-1185">Reference proteome</keyword>
<evidence type="ECO:0000313" key="3">
    <source>
        <dbReference type="Proteomes" id="UP001632037"/>
    </source>
</evidence>
<name>A0ABD3G0A1_9STRA</name>
<protein>
    <recommendedName>
        <fullName evidence="1">DDE-1 domain-containing protein</fullName>
    </recommendedName>
</protein>
<evidence type="ECO:0000259" key="1">
    <source>
        <dbReference type="Pfam" id="PF03184"/>
    </source>
</evidence>
<dbReference type="Proteomes" id="UP001632037">
    <property type="component" value="Unassembled WGS sequence"/>
</dbReference>
<evidence type="ECO:0000313" key="2">
    <source>
        <dbReference type="EMBL" id="KAL3671662.1"/>
    </source>
</evidence>
<proteinExistence type="predicted"/>
<reference evidence="2 3" key="1">
    <citation type="submission" date="2024-09" db="EMBL/GenBank/DDBJ databases">
        <title>Genome sequencing and assembly of Phytophthora oleae, isolate VK10A, causative agent of rot of olive drupes.</title>
        <authorList>
            <person name="Conti Taguali S."/>
            <person name="Riolo M."/>
            <person name="La Spada F."/>
            <person name="Cacciola S.O."/>
            <person name="Dionisio G."/>
        </authorList>
    </citation>
    <scope>NUCLEOTIDE SEQUENCE [LARGE SCALE GENOMIC DNA]</scope>
    <source>
        <strain evidence="2 3">VK10A</strain>
    </source>
</reference>
<dbReference type="AlphaFoldDB" id="A0ABD3G0A1"/>
<accession>A0ABD3G0A1</accession>
<dbReference type="Pfam" id="PF03184">
    <property type="entry name" value="DDE_1"/>
    <property type="match status" value="1"/>
</dbReference>
<comment type="caution">
    <text evidence="2">The sequence shown here is derived from an EMBL/GenBank/DDBJ whole genome shotgun (WGS) entry which is preliminary data.</text>
</comment>
<sequence length="110" mass="12765">MLRLIVWPMDAGIIASFKRAYRRKQHLWVYEKPKSGAKIDKDVYKVDQLQAMRWSKDNWEDLQNKATIESCYRHTGIIFNGVDERSTSDSNYGSDVAVEDIIIRASQLSP</sequence>
<dbReference type="InterPro" id="IPR004875">
    <property type="entry name" value="DDE_SF_endonuclease_dom"/>
</dbReference>
<feature type="domain" description="DDE-1" evidence="1">
    <location>
        <begin position="5"/>
        <end position="72"/>
    </location>
</feature>